<evidence type="ECO:0000256" key="2">
    <source>
        <dbReference type="ARBA" id="ARBA00022574"/>
    </source>
</evidence>
<dbReference type="PANTHER" id="PTHR14604:SF4">
    <property type="entry name" value="F-BOX DOMAIN-CONTAINING PROTEIN"/>
    <property type="match status" value="1"/>
</dbReference>
<evidence type="ECO:0000256" key="4">
    <source>
        <dbReference type="PROSITE-ProRule" id="PRU00221"/>
    </source>
</evidence>
<dbReference type="InterPro" id="IPR001680">
    <property type="entry name" value="WD40_rpt"/>
</dbReference>
<comment type="similarity">
    <text evidence="1">Belongs to the WD repeat MET30/SCONB/SCON-2 family.</text>
</comment>
<feature type="repeat" description="WD" evidence="4">
    <location>
        <begin position="380"/>
        <end position="423"/>
    </location>
</feature>
<feature type="compositionally biased region" description="Acidic residues" evidence="5">
    <location>
        <begin position="1"/>
        <end position="14"/>
    </location>
</feature>
<dbReference type="EMBL" id="JANBVN010000265">
    <property type="protein sequence ID" value="KAJ9130539.1"/>
    <property type="molecule type" value="Genomic_DNA"/>
</dbReference>
<dbReference type="SMART" id="SM00256">
    <property type="entry name" value="FBOX"/>
    <property type="match status" value="1"/>
</dbReference>
<dbReference type="InterPro" id="IPR036047">
    <property type="entry name" value="F-box-like_dom_sf"/>
</dbReference>
<dbReference type="Gene3D" id="2.130.10.10">
    <property type="entry name" value="YVTN repeat-like/Quinoprotein amine dehydrogenase"/>
    <property type="match status" value="2"/>
</dbReference>
<feature type="repeat" description="WD" evidence="4">
    <location>
        <begin position="543"/>
        <end position="582"/>
    </location>
</feature>
<feature type="domain" description="F-box" evidence="6">
    <location>
        <begin position="96"/>
        <end position="142"/>
    </location>
</feature>
<evidence type="ECO:0000256" key="3">
    <source>
        <dbReference type="ARBA" id="ARBA00022737"/>
    </source>
</evidence>
<feature type="repeat" description="WD" evidence="4">
    <location>
        <begin position="503"/>
        <end position="542"/>
    </location>
</feature>
<dbReference type="PROSITE" id="PS50082">
    <property type="entry name" value="WD_REPEATS_2"/>
    <property type="match status" value="4"/>
</dbReference>
<dbReference type="Gene3D" id="1.20.1280.50">
    <property type="match status" value="1"/>
</dbReference>
<dbReference type="Pfam" id="PF00400">
    <property type="entry name" value="WD40"/>
    <property type="match status" value="5"/>
</dbReference>
<dbReference type="PROSITE" id="PS50294">
    <property type="entry name" value="WD_REPEATS_REGION"/>
    <property type="match status" value="3"/>
</dbReference>
<protein>
    <submittedName>
        <fullName evidence="7">WD40 repeat-like protein</fullName>
    </submittedName>
</protein>
<evidence type="ECO:0000313" key="8">
    <source>
        <dbReference type="Proteomes" id="UP001174691"/>
    </source>
</evidence>
<accession>A0AA38R8C6</accession>
<feature type="region of interest" description="Disordered" evidence="5">
    <location>
        <begin position="915"/>
        <end position="947"/>
    </location>
</feature>
<evidence type="ECO:0000259" key="6">
    <source>
        <dbReference type="PROSITE" id="PS50181"/>
    </source>
</evidence>
<name>A0AA38R8C6_9PEZI</name>
<dbReference type="Proteomes" id="UP001174691">
    <property type="component" value="Unassembled WGS sequence"/>
</dbReference>
<organism evidence="7 8">
    <name type="scientific">Coniochaeta hoffmannii</name>
    <dbReference type="NCBI Taxonomy" id="91930"/>
    <lineage>
        <taxon>Eukaryota</taxon>
        <taxon>Fungi</taxon>
        <taxon>Dikarya</taxon>
        <taxon>Ascomycota</taxon>
        <taxon>Pezizomycotina</taxon>
        <taxon>Sordariomycetes</taxon>
        <taxon>Sordariomycetidae</taxon>
        <taxon>Coniochaetales</taxon>
        <taxon>Coniochaetaceae</taxon>
        <taxon>Coniochaeta</taxon>
    </lineage>
</organism>
<feature type="compositionally biased region" description="Low complexity" evidence="5">
    <location>
        <begin position="760"/>
        <end position="776"/>
    </location>
</feature>
<gene>
    <name evidence="7" type="ORF">NKR19_g9849</name>
</gene>
<dbReference type="PRINTS" id="PR00320">
    <property type="entry name" value="GPROTEINBRPT"/>
</dbReference>
<dbReference type="CDD" id="cd00200">
    <property type="entry name" value="WD40"/>
    <property type="match status" value="1"/>
</dbReference>
<reference evidence="7" key="1">
    <citation type="submission" date="2022-07" db="EMBL/GenBank/DDBJ databases">
        <title>Fungi with potential for degradation of polypropylene.</title>
        <authorList>
            <person name="Gostincar C."/>
        </authorList>
    </citation>
    <scope>NUCLEOTIDE SEQUENCE</scope>
    <source>
        <strain evidence="7">EXF-13287</strain>
    </source>
</reference>
<feature type="region of interest" description="Disordered" evidence="5">
    <location>
        <begin position="1"/>
        <end position="22"/>
    </location>
</feature>
<feature type="compositionally biased region" description="Low complexity" evidence="5">
    <location>
        <begin position="732"/>
        <end position="743"/>
    </location>
</feature>
<keyword evidence="2 4" id="KW-0853">WD repeat</keyword>
<proteinExistence type="inferred from homology"/>
<feature type="repeat" description="WD" evidence="4">
    <location>
        <begin position="339"/>
        <end position="378"/>
    </location>
</feature>
<dbReference type="Pfam" id="PF12937">
    <property type="entry name" value="F-box-like"/>
    <property type="match status" value="1"/>
</dbReference>
<evidence type="ECO:0000256" key="5">
    <source>
        <dbReference type="SAM" id="MobiDB-lite"/>
    </source>
</evidence>
<dbReference type="InterPro" id="IPR050995">
    <property type="entry name" value="WD-F-box_domain-protein"/>
</dbReference>
<keyword evidence="8" id="KW-1185">Reference proteome</keyword>
<dbReference type="PANTHER" id="PTHR14604">
    <property type="entry name" value="WD40 REPEAT PF20"/>
    <property type="match status" value="1"/>
</dbReference>
<dbReference type="SUPFAM" id="SSF81383">
    <property type="entry name" value="F-box domain"/>
    <property type="match status" value="1"/>
</dbReference>
<dbReference type="AlphaFoldDB" id="A0AA38R8C6"/>
<feature type="region of interest" description="Disordered" evidence="5">
    <location>
        <begin position="623"/>
        <end position="664"/>
    </location>
</feature>
<comment type="caution">
    <text evidence="7">The sequence shown here is derived from an EMBL/GenBank/DDBJ whole genome shotgun (WGS) entry which is preliminary data.</text>
</comment>
<feature type="region of interest" description="Disordered" evidence="5">
    <location>
        <begin position="705"/>
        <end position="778"/>
    </location>
</feature>
<dbReference type="InterPro" id="IPR036322">
    <property type="entry name" value="WD40_repeat_dom_sf"/>
</dbReference>
<dbReference type="SMART" id="SM00320">
    <property type="entry name" value="WD40"/>
    <property type="match status" value="6"/>
</dbReference>
<evidence type="ECO:0000256" key="1">
    <source>
        <dbReference type="ARBA" id="ARBA00007968"/>
    </source>
</evidence>
<dbReference type="InterPro" id="IPR015943">
    <property type="entry name" value="WD40/YVTN_repeat-like_dom_sf"/>
</dbReference>
<dbReference type="InterPro" id="IPR020472">
    <property type="entry name" value="WD40_PAC1"/>
</dbReference>
<evidence type="ECO:0000313" key="7">
    <source>
        <dbReference type="EMBL" id="KAJ9130539.1"/>
    </source>
</evidence>
<keyword evidence="3" id="KW-0677">Repeat</keyword>
<feature type="region of interest" description="Disordered" evidence="5">
    <location>
        <begin position="228"/>
        <end position="277"/>
    </location>
</feature>
<dbReference type="InterPro" id="IPR001810">
    <property type="entry name" value="F-box_dom"/>
</dbReference>
<dbReference type="PROSITE" id="PS50181">
    <property type="entry name" value="FBOX"/>
    <property type="match status" value="1"/>
</dbReference>
<sequence length="1006" mass="110015">MDDFAAQEPDEGYSEDPLNPAATAQSAGYLGKSRGGDAVSALATSRSTADFPDWLTRHIASLTVHDKTQLAMALLDDLPTSVIAQIVEQLNPRLYIDFIRYLPPEVCLKILGYLDPLSLINVARSCRAWYDLALDRKLWEELYYLEGWKAKPDEIERWEKIVNDDSLSGSAGQLPRMVTSEDGHIHKKRAISASPGLDAGGDIHMVDVDGSLKQEPAQMEVEESSIFGGPASAARPSGLTKPLASLHVDGSGSSTGSRREAASKGKGKARASSPMVREESLPDMVPFGIQTQTLWMWDAQDSRYKINWKYLYTMRRRLESNWELGKYTNFQLPHPDHPEEGHNECIYSLQYNSQYLVSGSRDRTIRIWDLETRRLVRPPLAAHAGSVLCLQFDSDPEEDLIVSGSSDSDVILWRFSTGEVIQRLRDAHRESVLNVKFDKRILVTCSKDKTIKIFNRRPLRYGDMGYPSKHVDPVPRQVKNYGYAFSPMDDLPVIQPYTMIGTLEGHGAAVNAVQIHDREVVSASGDRHIKVWDWPNGVCTRTVVGHNKGIACVQYDGRRIVSGSSDNEVKVFDRQTGLEVASLRSHHNLVRTVQAGFADLPFGADDDEAAAKQVDMEYFKAVESGQLDEQDRPRQRRPGNAGSRRPEDITAYGAKLPPGGGGGKYGRIVSGSYDTTIIIWRRDKEGIWKDQHHLKQEDAAAAAVRVERSPQRAVRRAAPSIPLHPSMQVSVRAPAAQRTTAATLPVPDAASGSDGARTQSASAPPATGRPATPPGTLQMTEVESPIHAIVTPRSIEEYKQLIDLAIESGPQALAQALASYPTMLTQRSYLQTAIDGEPSPFVRSQLRQTVNTALIRTQFEQARQRREAVRNFEAHLAAGESSTAAAAAAVAAAGAGGQAQQGQAAASTSAAAAAPPTVVGGGATPAPEGQGLQDAGANSNVPPPRQLMPRRGVFDPARDREIHLHQLQFDAHRIICCSQTSVIVGWDFNNGDPELVEVSKFFAPVQ</sequence>
<dbReference type="InterPro" id="IPR019775">
    <property type="entry name" value="WD40_repeat_CS"/>
</dbReference>
<dbReference type="PROSITE" id="PS00678">
    <property type="entry name" value="WD_REPEATS_1"/>
    <property type="match status" value="1"/>
</dbReference>
<dbReference type="SUPFAM" id="SSF50978">
    <property type="entry name" value="WD40 repeat-like"/>
    <property type="match status" value="1"/>
</dbReference>